<dbReference type="InterPro" id="IPR029044">
    <property type="entry name" value="Nucleotide-diphossugar_trans"/>
</dbReference>
<evidence type="ECO:0000256" key="1">
    <source>
        <dbReference type="ARBA" id="ARBA00006739"/>
    </source>
</evidence>
<keyword evidence="2" id="KW-0328">Glycosyltransferase</keyword>
<dbReference type="GO" id="GO:0016757">
    <property type="term" value="F:glycosyltransferase activity"/>
    <property type="evidence" value="ECO:0007669"/>
    <property type="project" value="UniProtKB-KW"/>
</dbReference>
<dbReference type="RefSeq" id="WP_244270260.1">
    <property type="nucleotide sequence ID" value="NZ_CYSR01000032.1"/>
</dbReference>
<keyword evidence="4" id="KW-0472">Membrane</keyword>
<dbReference type="PANTHER" id="PTHR43179">
    <property type="entry name" value="RHAMNOSYLTRANSFERASE WBBL"/>
    <property type="match status" value="1"/>
</dbReference>
<evidence type="ECO:0000256" key="4">
    <source>
        <dbReference type="SAM" id="Phobius"/>
    </source>
</evidence>
<feature type="domain" description="Glycosyltransferase 2-like" evidence="5">
    <location>
        <begin position="27"/>
        <end position="124"/>
    </location>
</feature>
<keyword evidence="3 6" id="KW-0808">Transferase</keyword>
<feature type="transmembrane region" description="Helical" evidence="4">
    <location>
        <begin position="294"/>
        <end position="317"/>
    </location>
</feature>
<sequence>MSTAEARSTDIPAAAPARAAAGRLVAVVVTHNRLDKLKATLARLLESPETELAAVVVADNASSDGTGAWLAAQDDPRLDICSSATNRGGAGGFEMGMRRAMEHHAPDWLAVMDDDGRPAPGGLAAFHALAMHRQPAAAAEGGGWDAVAAAVYFPDGRICEMNRPSRNPFWHGREFLRTLFGGGRSGFHVQPSDYEGAGMQIDVTSFVGFFISADAVRRIGYPDPELFIYGDDGLYTLGLTKSGGRIGFEPSVRFEHDLSTFQAGGADAQKAEAAQRGRFVPLWKAYYYHRNLLLLYRMAAGWLFWPVLLVIVPKWLMKLRHHRGGRRAFARLMGHALRDGLLRRTRVPHARVLELAGDG</sequence>
<reference evidence="6 7" key="1">
    <citation type="submission" date="2015-09" db="EMBL/GenBank/DDBJ databases">
        <authorList>
            <consortium name="Swine Surveillance"/>
        </authorList>
    </citation>
    <scope>NUCLEOTIDE SEQUENCE [LARGE SCALE GENOMIC DNA]</scope>
    <source>
        <strain evidence="6 7">CECT 8399</strain>
    </source>
</reference>
<dbReference type="EMBL" id="CYSR01000032">
    <property type="protein sequence ID" value="CUI01645.1"/>
    <property type="molecule type" value="Genomic_DNA"/>
</dbReference>
<evidence type="ECO:0000259" key="5">
    <source>
        <dbReference type="Pfam" id="PF00535"/>
    </source>
</evidence>
<accession>A0A0P1HDA8</accession>
<dbReference type="SUPFAM" id="SSF53448">
    <property type="entry name" value="Nucleotide-diphospho-sugar transferases"/>
    <property type="match status" value="1"/>
</dbReference>
<keyword evidence="4" id="KW-0812">Transmembrane</keyword>
<proteinExistence type="inferred from homology"/>
<evidence type="ECO:0000256" key="3">
    <source>
        <dbReference type="ARBA" id="ARBA00022679"/>
    </source>
</evidence>
<dbReference type="Gene3D" id="3.90.550.10">
    <property type="entry name" value="Spore Coat Polysaccharide Biosynthesis Protein SpsA, Chain A"/>
    <property type="match status" value="1"/>
</dbReference>
<organism evidence="6 7">
    <name type="scientific">Leisingera aquaemixtae</name>
    <dbReference type="NCBI Taxonomy" id="1396826"/>
    <lineage>
        <taxon>Bacteria</taxon>
        <taxon>Pseudomonadati</taxon>
        <taxon>Pseudomonadota</taxon>
        <taxon>Alphaproteobacteria</taxon>
        <taxon>Rhodobacterales</taxon>
        <taxon>Roseobacteraceae</taxon>
        <taxon>Leisingera</taxon>
    </lineage>
</organism>
<keyword evidence="4" id="KW-1133">Transmembrane helix</keyword>
<name>A0A0P1HDA8_9RHOB</name>
<dbReference type="PANTHER" id="PTHR43179:SF12">
    <property type="entry name" value="GALACTOFURANOSYLTRANSFERASE GLFT2"/>
    <property type="match status" value="1"/>
</dbReference>
<gene>
    <name evidence="6" type="ORF">PHA8399_03791</name>
</gene>
<dbReference type="InterPro" id="IPR001173">
    <property type="entry name" value="Glyco_trans_2-like"/>
</dbReference>
<dbReference type="AlphaFoldDB" id="A0A0P1HDA8"/>
<comment type="similarity">
    <text evidence="1">Belongs to the glycosyltransferase 2 family.</text>
</comment>
<evidence type="ECO:0000313" key="7">
    <source>
        <dbReference type="Proteomes" id="UP000051326"/>
    </source>
</evidence>
<protein>
    <submittedName>
        <fullName evidence="6">Glycosyl transferase family 2</fullName>
    </submittedName>
</protein>
<dbReference type="Proteomes" id="UP000051326">
    <property type="component" value="Unassembled WGS sequence"/>
</dbReference>
<dbReference type="Pfam" id="PF00535">
    <property type="entry name" value="Glycos_transf_2"/>
    <property type="match status" value="1"/>
</dbReference>
<evidence type="ECO:0000313" key="6">
    <source>
        <dbReference type="EMBL" id="CUI01645.1"/>
    </source>
</evidence>
<dbReference type="STRING" id="1396826.PHA8399_03791"/>
<evidence type="ECO:0000256" key="2">
    <source>
        <dbReference type="ARBA" id="ARBA00022676"/>
    </source>
</evidence>